<evidence type="ECO:0000259" key="6">
    <source>
        <dbReference type="Pfam" id="PF00082"/>
    </source>
</evidence>
<comment type="similarity">
    <text evidence="1">Belongs to the peptidase S8 family.</text>
</comment>
<dbReference type="PANTHER" id="PTHR43806">
    <property type="entry name" value="PEPTIDASE S8"/>
    <property type="match status" value="1"/>
</dbReference>
<gene>
    <name evidence="7" type="ORF">MNB_SUP05-5-473</name>
</gene>
<dbReference type="InterPro" id="IPR023828">
    <property type="entry name" value="Peptidase_S8_Ser-AS"/>
</dbReference>
<evidence type="ECO:0000313" key="7">
    <source>
        <dbReference type="EMBL" id="SFV61944.1"/>
    </source>
</evidence>
<keyword evidence="3" id="KW-0732">Signal</keyword>
<organism evidence="7">
    <name type="scientific">hydrothermal vent metagenome</name>
    <dbReference type="NCBI Taxonomy" id="652676"/>
    <lineage>
        <taxon>unclassified sequences</taxon>
        <taxon>metagenomes</taxon>
        <taxon>ecological metagenomes</taxon>
    </lineage>
</organism>
<evidence type="ECO:0000256" key="2">
    <source>
        <dbReference type="ARBA" id="ARBA00022670"/>
    </source>
</evidence>
<dbReference type="EMBL" id="FPHJ01000035">
    <property type="protein sequence ID" value="SFV61944.1"/>
    <property type="molecule type" value="Genomic_DNA"/>
</dbReference>
<keyword evidence="5" id="KW-0720">Serine protease</keyword>
<dbReference type="AlphaFoldDB" id="A0A1W1C880"/>
<dbReference type="SUPFAM" id="SSF52743">
    <property type="entry name" value="Subtilisin-like"/>
    <property type="match status" value="1"/>
</dbReference>
<dbReference type="PANTHER" id="PTHR43806:SF11">
    <property type="entry name" value="CEREVISIN-RELATED"/>
    <property type="match status" value="1"/>
</dbReference>
<keyword evidence="4 7" id="KW-0378">Hydrolase</keyword>
<keyword evidence="2 7" id="KW-0645">Protease</keyword>
<reference evidence="7" key="1">
    <citation type="submission" date="2016-10" db="EMBL/GenBank/DDBJ databases">
        <authorList>
            <person name="de Groot N.N."/>
        </authorList>
    </citation>
    <scope>NUCLEOTIDE SEQUENCE</scope>
</reference>
<name>A0A1W1C880_9ZZZZ</name>
<dbReference type="PROSITE" id="PS00138">
    <property type="entry name" value="SUBTILASE_SER"/>
    <property type="match status" value="1"/>
</dbReference>
<dbReference type="Gene3D" id="3.40.50.200">
    <property type="entry name" value="Peptidase S8/S53 domain"/>
    <property type="match status" value="1"/>
</dbReference>
<dbReference type="EC" id="3.4.21.-" evidence="7"/>
<dbReference type="GO" id="GO:0004252">
    <property type="term" value="F:serine-type endopeptidase activity"/>
    <property type="evidence" value="ECO:0007669"/>
    <property type="project" value="InterPro"/>
</dbReference>
<evidence type="ECO:0000256" key="4">
    <source>
        <dbReference type="ARBA" id="ARBA00022801"/>
    </source>
</evidence>
<dbReference type="PROSITE" id="PS51892">
    <property type="entry name" value="SUBTILASE"/>
    <property type="match status" value="1"/>
</dbReference>
<dbReference type="Pfam" id="PF00082">
    <property type="entry name" value="Peptidase_S8"/>
    <property type="match status" value="1"/>
</dbReference>
<dbReference type="PRINTS" id="PR00723">
    <property type="entry name" value="SUBTILISIN"/>
</dbReference>
<dbReference type="InterPro" id="IPR034061">
    <property type="entry name" value="Peptidases_S8_Autotransporter"/>
</dbReference>
<dbReference type="CDD" id="cd04848">
    <property type="entry name" value="Peptidases_S8_Autotransporter_serine_protease_like"/>
    <property type="match status" value="1"/>
</dbReference>
<evidence type="ECO:0000256" key="5">
    <source>
        <dbReference type="ARBA" id="ARBA00022825"/>
    </source>
</evidence>
<dbReference type="PROSITE" id="PS00136">
    <property type="entry name" value="SUBTILASE_ASP"/>
    <property type="match status" value="1"/>
</dbReference>
<evidence type="ECO:0000256" key="1">
    <source>
        <dbReference type="ARBA" id="ARBA00011073"/>
    </source>
</evidence>
<protein>
    <submittedName>
        <fullName evidence="7">Extracellular serine protease</fullName>
        <ecNumber evidence="7">3.4.21.-</ecNumber>
    </submittedName>
</protein>
<dbReference type="InterPro" id="IPR036852">
    <property type="entry name" value="Peptidase_S8/S53_dom_sf"/>
</dbReference>
<feature type="domain" description="Peptidase S8/S53" evidence="6">
    <location>
        <begin position="59"/>
        <end position="341"/>
    </location>
</feature>
<proteinExistence type="inferred from homology"/>
<dbReference type="InterPro" id="IPR050131">
    <property type="entry name" value="Peptidase_S8_subtilisin-like"/>
</dbReference>
<dbReference type="GO" id="GO:0006508">
    <property type="term" value="P:proteolysis"/>
    <property type="evidence" value="ECO:0007669"/>
    <property type="project" value="UniProtKB-KW"/>
</dbReference>
<dbReference type="PROSITE" id="PS51257">
    <property type="entry name" value="PROKAR_LIPOPROTEIN"/>
    <property type="match status" value="1"/>
</dbReference>
<sequence length="690" mass="74935">MRILLSLLVISLAGCGGGGGNTVPTPIAPTPIIIKQPTGFNARETLYQGANVSAYSNKGSNITIAVIDSGVNKSHILFRGASFSIARTNIASPTMTPYDILQNTGGHGTGVASVINSNVVIPGITSRIGLAPSANVLDIGLSKSASDYNTNGFTNDNIIKAFDYARTNNADILNLSFGSEKSGNNVCSSSCLSAKMNKAYIDVINSNKIIVQAAGNDGQTNPSVQAQFAILPEAKGQMLAVGALNEDGSDIASFSNKAGNTKKYFLLAPGTNIPVASADSSVNNLYKYSSGTSFAAPIVSAAAALVWSQARNLSASQVINILLSTADDMGVAGVDNIYGHGKLNLANALTPQGAINFSIPLGSTVYQKTSLLSIATINSNNYSDVITTLKNSNLLKKAIFLDKYKRAYNIDLTGYINNSTEKKLFSKWENYFNKPKQNNRNISFGSNLIGNFNLTINNNHTINNLSEAGFNLNYEFKDLAINYINISLGYANSKERNYKKYFFYKTTYNLQKNTDITFGLLNVYDKKGNFLNTNTNGAFSLDDAYETNYYNFNLSHKFNANHSVSFNYSFGNGKTIYGNSIIRKISNIKLSAIELLFNIKNNNKHLTFGIESPMNINQGTILIKAPISVDSMGNVLYEQEQLSLAQKMQFNVITNYKVDINNEKSLLFYSAVNTQDINKNSFGIKYNINF</sequence>
<dbReference type="InterPro" id="IPR023827">
    <property type="entry name" value="Peptidase_S8_Asp-AS"/>
</dbReference>
<dbReference type="InterPro" id="IPR015500">
    <property type="entry name" value="Peptidase_S8_subtilisin-rel"/>
</dbReference>
<accession>A0A1W1C880</accession>
<evidence type="ECO:0000256" key="3">
    <source>
        <dbReference type="ARBA" id="ARBA00022729"/>
    </source>
</evidence>
<dbReference type="InterPro" id="IPR000209">
    <property type="entry name" value="Peptidase_S8/S53_dom"/>
</dbReference>